<keyword evidence="4" id="KW-1185">Reference proteome</keyword>
<feature type="domain" description="Spore coat protein U/FanG" evidence="2">
    <location>
        <begin position="14"/>
        <end position="151"/>
    </location>
</feature>
<feature type="signal peptide" evidence="1">
    <location>
        <begin position="1"/>
        <end position="16"/>
    </location>
</feature>
<protein>
    <recommendedName>
        <fullName evidence="2">Spore coat protein U/FanG domain-containing protein</fullName>
    </recommendedName>
</protein>
<dbReference type="InterPro" id="IPR007893">
    <property type="entry name" value="Spore_coat_U/FanG"/>
</dbReference>
<dbReference type="InterPro" id="IPR053167">
    <property type="entry name" value="Spore_coat_component"/>
</dbReference>
<dbReference type="PANTHER" id="PTHR37089">
    <property type="entry name" value="PROTEIN U-RELATED"/>
    <property type="match status" value="1"/>
</dbReference>
<keyword evidence="1" id="KW-0732">Signal</keyword>
<dbReference type="Pfam" id="PF05229">
    <property type="entry name" value="SCPU"/>
    <property type="match status" value="2"/>
</dbReference>
<gene>
    <name evidence="3" type="ORF">WM40_17020</name>
</gene>
<dbReference type="PATRIC" id="fig|28092.6.peg.4009"/>
<evidence type="ECO:0000313" key="4">
    <source>
        <dbReference type="Proteomes" id="UP000033618"/>
    </source>
</evidence>
<reference evidence="3 4" key="1">
    <citation type="submission" date="2015-03" db="EMBL/GenBank/DDBJ databases">
        <title>Draft Genome Sequence of Burkholderia andropogonis type strain ICMP2807, isolated from Sorghum bicolor.</title>
        <authorList>
            <person name="Lopes-Santos L."/>
            <person name="Castro D.B."/>
            <person name="Ottoboni L.M."/>
            <person name="Park D."/>
            <person name="Weirc B.S."/>
            <person name="Destefano S.A."/>
        </authorList>
    </citation>
    <scope>NUCLEOTIDE SEQUENCE [LARGE SCALE GENOMIC DNA]</scope>
    <source>
        <strain evidence="3 4">ICMP2807</strain>
    </source>
</reference>
<accession>A0A0F5JXY7</accession>
<dbReference type="AlphaFoldDB" id="A0A0F5JXY7"/>
<comment type="caution">
    <text evidence="3">The sequence shown here is derived from an EMBL/GenBank/DDBJ whole genome shotgun (WGS) entry which is preliminary data.</text>
</comment>
<evidence type="ECO:0000259" key="2">
    <source>
        <dbReference type="Pfam" id="PF05229"/>
    </source>
</evidence>
<dbReference type="SMART" id="SM00972">
    <property type="entry name" value="SCPU"/>
    <property type="match status" value="2"/>
</dbReference>
<evidence type="ECO:0000313" key="3">
    <source>
        <dbReference type="EMBL" id="KKB62540.1"/>
    </source>
</evidence>
<proteinExistence type="predicted"/>
<feature type="domain" description="Spore coat protein U/FanG" evidence="2">
    <location>
        <begin position="177"/>
        <end position="307"/>
    </location>
</feature>
<dbReference type="Proteomes" id="UP000033618">
    <property type="component" value="Unassembled WGS sequence"/>
</dbReference>
<organism evidence="3 4">
    <name type="scientific">Robbsia andropogonis</name>
    <dbReference type="NCBI Taxonomy" id="28092"/>
    <lineage>
        <taxon>Bacteria</taxon>
        <taxon>Pseudomonadati</taxon>
        <taxon>Pseudomonadota</taxon>
        <taxon>Betaproteobacteria</taxon>
        <taxon>Burkholderiales</taxon>
        <taxon>Burkholderiaceae</taxon>
        <taxon>Robbsia</taxon>
    </lineage>
</organism>
<dbReference type="STRING" id="28092.WM40_17020"/>
<name>A0A0F5JXY7_9BURK</name>
<dbReference type="EMBL" id="LAQU01000019">
    <property type="protein sequence ID" value="KKB62540.1"/>
    <property type="molecule type" value="Genomic_DNA"/>
</dbReference>
<feature type="chain" id="PRO_5002490953" description="Spore coat protein U/FanG domain-containing protein" evidence="1">
    <location>
        <begin position="17"/>
        <end position="310"/>
    </location>
</feature>
<evidence type="ECO:0000256" key="1">
    <source>
        <dbReference type="SAM" id="SignalP"/>
    </source>
</evidence>
<sequence>MIVLFACGLLPRVAQAETCTATPTNLTFSNVSPISKASVNGTGSILVSCTWNSVTLTPTVLVCLDLTAPLPRTLSAGSNTLAYGLYTDNARTIPWGASTLNTTPLTVTLAKPSNGTTASATLTYYGQVTGNQPTVPTLNDATTTYSQTITAGQTALRAGFYLLGAPSCSTAASSGTFGFTVSAPVVNNCTIATTNVAFAAATGLTTPLTTTGSLSVTCTNNDAYRISLNAGTSGNIGARVMQSTAGNRINYQLYSDAARTVIWGDGTTGSAYTAVGTGLAQTVPVYGVVPAQTAPPPGSYTDTITATIVF</sequence>